<dbReference type="OrthoDB" id="7173908at2"/>
<evidence type="ECO:0000313" key="1">
    <source>
        <dbReference type="EMBL" id="KHK89584.1"/>
    </source>
</evidence>
<gene>
    <name evidence="1" type="ORF">LK12_21125</name>
</gene>
<dbReference type="AlphaFoldDB" id="A0A0B1ZEZ2"/>
<dbReference type="RefSeq" id="WP_039288647.1">
    <property type="nucleotide sequence ID" value="NZ_JTDI01000007.1"/>
</dbReference>
<protein>
    <recommendedName>
        <fullName evidence="3">DUF1192 domain-containing protein</fullName>
    </recommendedName>
</protein>
<keyword evidence="2" id="KW-1185">Reference proteome</keyword>
<dbReference type="InterPro" id="IPR009579">
    <property type="entry name" value="DUF1192"/>
</dbReference>
<dbReference type="EMBL" id="JTDI01000007">
    <property type="protein sequence ID" value="KHK89584.1"/>
    <property type="molecule type" value="Genomic_DNA"/>
</dbReference>
<organism evidence="1 2">
    <name type="scientific">Novosphingobium malaysiense</name>
    <dbReference type="NCBI Taxonomy" id="1348853"/>
    <lineage>
        <taxon>Bacteria</taxon>
        <taxon>Pseudomonadati</taxon>
        <taxon>Pseudomonadota</taxon>
        <taxon>Alphaproteobacteria</taxon>
        <taxon>Sphingomonadales</taxon>
        <taxon>Sphingomonadaceae</taxon>
        <taxon>Novosphingobium</taxon>
    </lineage>
</organism>
<reference evidence="1 2" key="1">
    <citation type="submission" date="2014-10" db="EMBL/GenBank/DDBJ databases">
        <title>Genome sequence of Novosphingobium malaysiense MUSC 273(T).</title>
        <authorList>
            <person name="Lee L.-H."/>
        </authorList>
    </citation>
    <scope>NUCLEOTIDE SEQUENCE [LARGE SCALE GENOMIC DNA]</scope>
    <source>
        <strain evidence="1 2">MUSC 273</strain>
    </source>
</reference>
<accession>A0A0B1ZEZ2</accession>
<name>A0A0B1ZEZ2_9SPHN</name>
<dbReference type="Proteomes" id="UP000031057">
    <property type="component" value="Unassembled WGS sequence"/>
</dbReference>
<evidence type="ECO:0000313" key="2">
    <source>
        <dbReference type="Proteomes" id="UP000031057"/>
    </source>
</evidence>
<sequence length="72" mass="8160">MDEDDRPRRRSPENDLGAASLLASESLERYSLDELDARIVLLEAEIVRIREHRSKSSAHMAAAEALFRPKTP</sequence>
<evidence type="ECO:0008006" key="3">
    <source>
        <dbReference type="Google" id="ProtNLM"/>
    </source>
</evidence>
<dbReference type="STRING" id="1348853.LK12_21125"/>
<proteinExistence type="predicted"/>
<comment type="caution">
    <text evidence="1">The sequence shown here is derived from an EMBL/GenBank/DDBJ whole genome shotgun (WGS) entry which is preliminary data.</text>
</comment>
<dbReference type="Pfam" id="PF06698">
    <property type="entry name" value="DUF1192"/>
    <property type="match status" value="1"/>
</dbReference>